<feature type="region of interest" description="Disordered" evidence="2">
    <location>
        <begin position="1"/>
        <end position="21"/>
    </location>
</feature>
<sequence>MCHKASSLPESQKKKKKKKRTTLFTASGAGLVFKRTAGIEELRIVFVLLQWFQTAPTKTCPQCRKQVSTRHIITKLYFDIGGEEASTADPESLQNEVDRMKALLSSKERDWRDKQKVVDGLKDTVDKQRRDLDGVKKEIMEKEMLCSALRKQMTYMETQQNDIQAAKEEVRRLRTKMKTFESLEVLLQGQRTEVESMITDMGVSHAAVEQLSIYCISLKKEYDNLKGSLKSSNDMCEKLKREVLSSNNKLQRASVEVNQSKRDMESLQKDLANADREITSLKKKVEFLQKTLSTPTRTNETLSRLVFESPAPLDLKQPRFHQPVDSEDIDLNMTYDITTPDDVAKRPKQVPSKKMRLDSQGQVFFFYYYYYSQLKLEEDFRQHAGPSEEARSGLYNTPTCSQLYAF</sequence>
<dbReference type="GO" id="GO:0061630">
    <property type="term" value="F:ubiquitin protein ligase activity"/>
    <property type="evidence" value="ECO:0007669"/>
    <property type="project" value="TreeGrafter"/>
</dbReference>
<evidence type="ECO:0000256" key="1">
    <source>
        <dbReference type="SAM" id="Coils"/>
    </source>
</evidence>
<feature type="coiled-coil region" evidence="1">
    <location>
        <begin position="118"/>
        <end position="183"/>
    </location>
</feature>
<keyword evidence="1" id="KW-0175">Coiled coil</keyword>
<proteinExistence type="predicted"/>
<dbReference type="PANTHER" id="PTHR46569">
    <property type="entry name" value="E3 UBIQUITIN-PROTEIN LIGASE TRAIP"/>
    <property type="match status" value="1"/>
</dbReference>
<dbReference type="GO" id="GO:0031297">
    <property type="term" value="P:replication fork processing"/>
    <property type="evidence" value="ECO:0007669"/>
    <property type="project" value="TreeGrafter"/>
</dbReference>
<evidence type="ECO:0008006" key="5">
    <source>
        <dbReference type="Google" id="ProtNLM"/>
    </source>
</evidence>
<name>A0A6A4SRL5_SCOMX</name>
<dbReference type="AlphaFoldDB" id="A0A6A4SRL5"/>
<dbReference type="Gene3D" id="1.20.1170.10">
    <property type="match status" value="1"/>
</dbReference>
<evidence type="ECO:0000313" key="3">
    <source>
        <dbReference type="EMBL" id="KAF0035309.1"/>
    </source>
</evidence>
<organism evidence="3 4">
    <name type="scientific">Scophthalmus maximus</name>
    <name type="common">Turbot</name>
    <name type="synonym">Psetta maxima</name>
    <dbReference type="NCBI Taxonomy" id="52904"/>
    <lineage>
        <taxon>Eukaryota</taxon>
        <taxon>Metazoa</taxon>
        <taxon>Chordata</taxon>
        <taxon>Craniata</taxon>
        <taxon>Vertebrata</taxon>
        <taxon>Euteleostomi</taxon>
        <taxon>Actinopterygii</taxon>
        <taxon>Neopterygii</taxon>
        <taxon>Teleostei</taxon>
        <taxon>Neoteleostei</taxon>
        <taxon>Acanthomorphata</taxon>
        <taxon>Carangaria</taxon>
        <taxon>Pleuronectiformes</taxon>
        <taxon>Pleuronectoidei</taxon>
        <taxon>Scophthalmidae</taxon>
        <taxon>Scophthalmus</taxon>
    </lineage>
</organism>
<dbReference type="EMBL" id="VEVO01000011">
    <property type="protein sequence ID" value="KAF0035309.1"/>
    <property type="molecule type" value="Genomic_DNA"/>
</dbReference>
<dbReference type="Proteomes" id="UP000438429">
    <property type="component" value="Unassembled WGS sequence"/>
</dbReference>
<dbReference type="PANTHER" id="PTHR46569:SF1">
    <property type="entry name" value="E3 UBIQUITIN-PROTEIN LIGASE RFWD3-RELATED"/>
    <property type="match status" value="1"/>
</dbReference>
<dbReference type="GO" id="GO:0090734">
    <property type="term" value="C:site of DNA damage"/>
    <property type="evidence" value="ECO:0007669"/>
    <property type="project" value="TreeGrafter"/>
</dbReference>
<gene>
    <name evidence="3" type="ORF">F2P81_013067</name>
</gene>
<comment type="caution">
    <text evidence="3">The sequence shown here is derived from an EMBL/GenBank/DDBJ whole genome shotgun (WGS) entry which is preliminary data.</text>
</comment>
<evidence type="ECO:0000256" key="2">
    <source>
        <dbReference type="SAM" id="MobiDB-lite"/>
    </source>
</evidence>
<evidence type="ECO:0000313" key="4">
    <source>
        <dbReference type="Proteomes" id="UP000438429"/>
    </source>
</evidence>
<dbReference type="GO" id="GO:0005634">
    <property type="term" value="C:nucleus"/>
    <property type="evidence" value="ECO:0007669"/>
    <property type="project" value="TreeGrafter"/>
</dbReference>
<accession>A0A6A4SRL5</accession>
<reference evidence="3 4" key="1">
    <citation type="submission" date="2019-06" db="EMBL/GenBank/DDBJ databases">
        <title>Draft genomes of female and male turbot (Scophthalmus maximus).</title>
        <authorList>
            <person name="Xu H."/>
            <person name="Xu X.-W."/>
            <person name="Shao C."/>
            <person name="Chen S."/>
        </authorList>
    </citation>
    <scope>NUCLEOTIDE SEQUENCE [LARGE SCALE GENOMIC DNA]</scope>
    <source>
        <strain evidence="3">Ysfricsl-2016a</strain>
        <tissue evidence="3">Blood</tissue>
    </source>
</reference>
<dbReference type="SUPFAM" id="SSF58100">
    <property type="entry name" value="Bacterial hemolysins"/>
    <property type="match status" value="1"/>
</dbReference>
<protein>
    <recommendedName>
        <fullName evidence="5">TRAF-interacting protein</fullName>
    </recommendedName>
</protein>
<dbReference type="GO" id="GO:0016567">
    <property type="term" value="P:protein ubiquitination"/>
    <property type="evidence" value="ECO:0007669"/>
    <property type="project" value="TreeGrafter"/>
</dbReference>
<dbReference type="InterPro" id="IPR052639">
    <property type="entry name" value="TRAIP_ubiq-protein_ligase"/>
</dbReference>
<feature type="coiled-coil region" evidence="1">
    <location>
        <begin position="222"/>
        <end position="291"/>
    </location>
</feature>